<dbReference type="InterPro" id="IPR005490">
    <property type="entry name" value="LD_TPept_cat_dom"/>
</dbReference>
<keyword evidence="3" id="KW-0808">Transferase</keyword>
<dbReference type="RefSeq" id="WP_085868263.1">
    <property type="nucleotide sequence ID" value="NZ_FWFQ01000010.1"/>
</dbReference>
<reference evidence="9 10" key="1">
    <citation type="submission" date="2017-03" db="EMBL/GenBank/DDBJ databases">
        <authorList>
            <person name="Afonso C.L."/>
            <person name="Miller P.J."/>
            <person name="Scott M.A."/>
            <person name="Spackman E."/>
            <person name="Goraichik I."/>
            <person name="Dimitrov K.M."/>
            <person name="Suarez D.L."/>
            <person name="Swayne D.E."/>
        </authorList>
    </citation>
    <scope>NUCLEOTIDE SEQUENCE [LARGE SCALE GENOMIC DNA]</scope>
    <source>
        <strain evidence="9 10">CECT 7680</strain>
    </source>
</reference>
<keyword evidence="4 7" id="KW-0133">Cell shape</keyword>
<feature type="active site" description="Proton donor/acceptor" evidence="7">
    <location>
        <position position="129"/>
    </location>
</feature>
<protein>
    <submittedName>
        <fullName evidence="9">L,D-transpeptidase catalytic domain</fullName>
    </submittedName>
</protein>
<proteinExistence type="inferred from homology"/>
<dbReference type="SUPFAM" id="SSF141523">
    <property type="entry name" value="L,D-transpeptidase catalytic domain-like"/>
    <property type="match status" value="1"/>
</dbReference>
<comment type="pathway">
    <text evidence="1 7">Cell wall biogenesis; peptidoglycan biosynthesis.</text>
</comment>
<evidence type="ECO:0000313" key="9">
    <source>
        <dbReference type="EMBL" id="SLN35814.1"/>
    </source>
</evidence>
<dbReference type="Proteomes" id="UP000193409">
    <property type="component" value="Unassembled WGS sequence"/>
</dbReference>
<evidence type="ECO:0000256" key="3">
    <source>
        <dbReference type="ARBA" id="ARBA00022679"/>
    </source>
</evidence>
<evidence type="ECO:0000256" key="5">
    <source>
        <dbReference type="ARBA" id="ARBA00022984"/>
    </source>
</evidence>
<dbReference type="PROSITE" id="PS52029">
    <property type="entry name" value="LD_TPASE"/>
    <property type="match status" value="1"/>
</dbReference>
<evidence type="ECO:0000256" key="6">
    <source>
        <dbReference type="ARBA" id="ARBA00023316"/>
    </source>
</evidence>
<accession>A0A1Y5S9U2</accession>
<evidence type="ECO:0000256" key="1">
    <source>
        <dbReference type="ARBA" id="ARBA00004752"/>
    </source>
</evidence>
<sequence>MNTRPQDLVLTPRGIRFLGRTFPCAIGRGGVSTSKREGDGATPAGVHRIMGLMARPDRVRVAGEAFPIGPRDLWSDASGEPDYNQHVRAPYGHSHERLRRADPLYDLVLVTDWNWPLAEAGMGSAIFLHIWRKPRHPTEGCIAFRRDHFRWIIDRLEPENRLIVPEALAGR</sequence>
<evidence type="ECO:0000256" key="2">
    <source>
        <dbReference type="ARBA" id="ARBA00005992"/>
    </source>
</evidence>
<dbReference type="EMBL" id="FWFQ01000010">
    <property type="protein sequence ID" value="SLN35814.1"/>
    <property type="molecule type" value="Genomic_DNA"/>
</dbReference>
<dbReference type="Pfam" id="PF03734">
    <property type="entry name" value="YkuD"/>
    <property type="match status" value="1"/>
</dbReference>
<dbReference type="GO" id="GO:0071555">
    <property type="term" value="P:cell wall organization"/>
    <property type="evidence" value="ECO:0007669"/>
    <property type="project" value="UniProtKB-UniRule"/>
</dbReference>
<dbReference type="GO" id="GO:0004180">
    <property type="term" value="F:carboxypeptidase activity"/>
    <property type="evidence" value="ECO:0007669"/>
    <property type="project" value="UniProtKB-ARBA"/>
</dbReference>
<dbReference type="OrthoDB" id="9804204at2"/>
<feature type="domain" description="L,D-TPase catalytic" evidence="8">
    <location>
        <begin position="1"/>
        <end position="165"/>
    </location>
</feature>
<dbReference type="GO" id="GO:0016740">
    <property type="term" value="F:transferase activity"/>
    <property type="evidence" value="ECO:0007669"/>
    <property type="project" value="UniProtKB-KW"/>
</dbReference>
<gene>
    <name evidence="9" type="ORF">PSA7680_01692</name>
</gene>
<evidence type="ECO:0000256" key="4">
    <source>
        <dbReference type="ARBA" id="ARBA00022960"/>
    </source>
</evidence>
<dbReference type="PANTHER" id="PTHR38589:SF1">
    <property type="entry name" value="BLR0621 PROTEIN"/>
    <property type="match status" value="1"/>
</dbReference>
<dbReference type="AlphaFoldDB" id="A0A1Y5S9U2"/>
<name>A0A1Y5S9U2_9RHOB</name>
<keyword evidence="5 7" id="KW-0573">Peptidoglycan synthesis</keyword>
<dbReference type="GO" id="GO:0009252">
    <property type="term" value="P:peptidoglycan biosynthetic process"/>
    <property type="evidence" value="ECO:0007669"/>
    <property type="project" value="UniProtKB-UniPathway"/>
</dbReference>
<dbReference type="UniPathway" id="UPA00219"/>
<feature type="active site" description="Nucleophile" evidence="7">
    <location>
        <position position="141"/>
    </location>
</feature>
<comment type="similarity">
    <text evidence="2">Belongs to the YkuD family.</text>
</comment>
<evidence type="ECO:0000313" key="10">
    <source>
        <dbReference type="Proteomes" id="UP000193409"/>
    </source>
</evidence>
<evidence type="ECO:0000259" key="8">
    <source>
        <dbReference type="PROSITE" id="PS52029"/>
    </source>
</evidence>
<keyword evidence="6 7" id="KW-0961">Cell wall biogenesis/degradation</keyword>
<dbReference type="InterPro" id="IPR038063">
    <property type="entry name" value="Transpep_catalytic_dom"/>
</dbReference>
<keyword evidence="10" id="KW-1185">Reference proteome</keyword>
<dbReference type="PANTHER" id="PTHR38589">
    <property type="entry name" value="BLR0621 PROTEIN"/>
    <property type="match status" value="1"/>
</dbReference>
<dbReference type="GO" id="GO:0008360">
    <property type="term" value="P:regulation of cell shape"/>
    <property type="evidence" value="ECO:0007669"/>
    <property type="project" value="UniProtKB-UniRule"/>
</dbReference>
<dbReference type="CDD" id="cd16913">
    <property type="entry name" value="YkuD_like"/>
    <property type="match status" value="1"/>
</dbReference>
<organism evidence="9 10">
    <name type="scientific">Pseudoruegeria aquimaris</name>
    <dbReference type="NCBI Taxonomy" id="393663"/>
    <lineage>
        <taxon>Bacteria</taxon>
        <taxon>Pseudomonadati</taxon>
        <taxon>Pseudomonadota</taxon>
        <taxon>Alphaproteobacteria</taxon>
        <taxon>Rhodobacterales</taxon>
        <taxon>Roseobacteraceae</taxon>
        <taxon>Pseudoruegeria</taxon>
    </lineage>
</organism>
<evidence type="ECO:0000256" key="7">
    <source>
        <dbReference type="PROSITE-ProRule" id="PRU01373"/>
    </source>
</evidence>